<feature type="transmembrane region" description="Helical" evidence="14">
    <location>
        <begin position="230"/>
        <end position="248"/>
    </location>
</feature>
<evidence type="ECO:0000256" key="13">
    <source>
        <dbReference type="SAM" id="MobiDB-lite"/>
    </source>
</evidence>
<evidence type="ECO:0000313" key="16">
    <source>
        <dbReference type="Proteomes" id="UP001152885"/>
    </source>
</evidence>
<evidence type="ECO:0000256" key="8">
    <source>
        <dbReference type="ARBA" id="ARBA00023098"/>
    </source>
</evidence>
<accession>A0A9W4TSL6</accession>
<dbReference type="Proteomes" id="UP001152885">
    <property type="component" value="Unassembled WGS sequence"/>
</dbReference>
<evidence type="ECO:0000256" key="11">
    <source>
        <dbReference type="ARBA" id="ARBA00023264"/>
    </source>
</evidence>
<feature type="transmembrane region" description="Helical" evidence="14">
    <location>
        <begin position="146"/>
        <end position="164"/>
    </location>
</feature>
<evidence type="ECO:0000256" key="10">
    <source>
        <dbReference type="ARBA" id="ARBA00023209"/>
    </source>
</evidence>
<dbReference type="GO" id="GO:0016746">
    <property type="term" value="F:acyltransferase activity"/>
    <property type="evidence" value="ECO:0007669"/>
    <property type="project" value="UniProtKB-KW"/>
</dbReference>
<keyword evidence="9 14" id="KW-0472">Membrane</keyword>
<organism evidence="15 16">
    <name type="scientific">Candida verbasci</name>
    <dbReference type="NCBI Taxonomy" id="1227364"/>
    <lineage>
        <taxon>Eukaryota</taxon>
        <taxon>Fungi</taxon>
        <taxon>Dikarya</taxon>
        <taxon>Ascomycota</taxon>
        <taxon>Saccharomycotina</taxon>
        <taxon>Pichiomycetes</taxon>
        <taxon>Debaryomycetaceae</taxon>
        <taxon>Candida/Lodderomyces clade</taxon>
        <taxon>Candida</taxon>
    </lineage>
</organism>
<dbReference type="PANTHER" id="PTHR31201">
    <property type="entry name" value="OS01G0585100 PROTEIN"/>
    <property type="match status" value="1"/>
</dbReference>
<dbReference type="EMBL" id="CANTUO010000001">
    <property type="protein sequence ID" value="CAI5756925.1"/>
    <property type="molecule type" value="Genomic_DNA"/>
</dbReference>
<dbReference type="OrthoDB" id="406287at2759"/>
<dbReference type="Pfam" id="PF10998">
    <property type="entry name" value="DUF2838"/>
    <property type="match status" value="1"/>
</dbReference>
<sequence length="430" mass="50224">MTKPSIDNGSAIIEDDKNMYNLTNASTSSQPSPKLMRSDSTVSVPYLDLSKLMFAANDFDFGLNLNEVSTSTKQKINSLKLKSKERYNKTNLEFDKLQEILNQRLIKFDERIHKNLVSTNTEKLFYAISVFLIALSGFIIGKYPIYFPHFHTGIFVILMPIRFYQYFKQSFQYYLADLCYYVNLLLMLFIWVFPQSPTLFVSVFSLSLGTLSFAVITWRNSLVLHSIEKTTSSFIHIMPPMTMFVMVHELPSDYIKLHYPGISAINNWNFVSSLIITSIYYTIWQVSYHYFISIRKKDQIEKGKVTSFSYLKKKNKSTRLGKFVNGLPYLWMQTLAFTLIQFGYQLLTMMPCPIWFRYKYACGCFVIFIFIWASYNGATYYIDVFGKKFEKEVNKLKAEVYNLQQENEKLHSPENKPVNPKNDDIKPEPL</sequence>
<evidence type="ECO:0000256" key="5">
    <source>
        <dbReference type="ARBA" id="ARBA00022679"/>
    </source>
</evidence>
<evidence type="ECO:0000256" key="14">
    <source>
        <dbReference type="SAM" id="Phobius"/>
    </source>
</evidence>
<feature type="region of interest" description="Disordered" evidence="13">
    <location>
        <begin position="405"/>
        <end position="430"/>
    </location>
</feature>
<evidence type="ECO:0000256" key="7">
    <source>
        <dbReference type="ARBA" id="ARBA00022989"/>
    </source>
</evidence>
<dbReference type="InterPro" id="IPR021261">
    <property type="entry name" value="GPCAT"/>
</dbReference>
<feature type="compositionally biased region" description="Basic and acidic residues" evidence="13">
    <location>
        <begin position="421"/>
        <end position="430"/>
    </location>
</feature>
<evidence type="ECO:0000256" key="1">
    <source>
        <dbReference type="ARBA" id="ARBA00004141"/>
    </source>
</evidence>
<keyword evidence="10" id="KW-0594">Phospholipid biosynthesis</keyword>
<feature type="transmembrane region" description="Helical" evidence="14">
    <location>
        <begin position="323"/>
        <end position="346"/>
    </location>
</feature>
<evidence type="ECO:0000256" key="9">
    <source>
        <dbReference type="ARBA" id="ARBA00023136"/>
    </source>
</evidence>
<feature type="transmembrane region" description="Helical" evidence="14">
    <location>
        <begin position="199"/>
        <end position="218"/>
    </location>
</feature>
<keyword evidence="8" id="KW-0443">Lipid metabolism</keyword>
<evidence type="ECO:0000256" key="3">
    <source>
        <dbReference type="ARBA" id="ARBA00019082"/>
    </source>
</evidence>
<keyword evidence="11" id="KW-1208">Phospholipid metabolism</keyword>
<keyword evidence="12" id="KW-0012">Acyltransferase</keyword>
<protein>
    <recommendedName>
        <fullName evidence="3">Glycerophosphocholine acyltransferase 1</fullName>
    </recommendedName>
</protein>
<feature type="transmembrane region" description="Helical" evidence="14">
    <location>
        <begin position="124"/>
        <end position="140"/>
    </location>
</feature>
<proteinExistence type="inferred from homology"/>
<feature type="transmembrane region" description="Helical" evidence="14">
    <location>
        <begin position="358"/>
        <end position="382"/>
    </location>
</feature>
<keyword evidence="5" id="KW-0808">Transferase</keyword>
<comment type="caution">
    <text evidence="15">The sequence shown here is derived from an EMBL/GenBank/DDBJ whole genome shotgun (WGS) entry which is preliminary data.</text>
</comment>
<evidence type="ECO:0000256" key="4">
    <source>
        <dbReference type="ARBA" id="ARBA00022516"/>
    </source>
</evidence>
<dbReference type="PANTHER" id="PTHR31201:SF1">
    <property type="entry name" value="GLYCEROPHOSPHOCHOLINE ACYLTRANSFERASE 1"/>
    <property type="match status" value="1"/>
</dbReference>
<dbReference type="GO" id="GO:0016020">
    <property type="term" value="C:membrane"/>
    <property type="evidence" value="ECO:0007669"/>
    <property type="project" value="UniProtKB-SubCell"/>
</dbReference>
<evidence type="ECO:0000256" key="6">
    <source>
        <dbReference type="ARBA" id="ARBA00022692"/>
    </source>
</evidence>
<dbReference type="AlphaFoldDB" id="A0A9W4TSL6"/>
<dbReference type="GO" id="GO:0006656">
    <property type="term" value="P:phosphatidylcholine biosynthetic process"/>
    <property type="evidence" value="ECO:0007669"/>
    <property type="project" value="TreeGrafter"/>
</dbReference>
<comment type="similarity">
    <text evidence="2">Belongs to the GPC1 family.</text>
</comment>
<gene>
    <name evidence="15" type="ORF">CANVERA_P1442</name>
</gene>
<keyword evidence="16" id="KW-1185">Reference proteome</keyword>
<keyword evidence="6 14" id="KW-0812">Transmembrane</keyword>
<feature type="transmembrane region" description="Helical" evidence="14">
    <location>
        <begin position="171"/>
        <end position="193"/>
    </location>
</feature>
<name>A0A9W4TSL6_9ASCO</name>
<evidence type="ECO:0000313" key="15">
    <source>
        <dbReference type="EMBL" id="CAI5756925.1"/>
    </source>
</evidence>
<evidence type="ECO:0000256" key="2">
    <source>
        <dbReference type="ARBA" id="ARBA00006675"/>
    </source>
</evidence>
<keyword evidence="7 14" id="KW-1133">Transmembrane helix</keyword>
<feature type="transmembrane region" description="Helical" evidence="14">
    <location>
        <begin position="268"/>
        <end position="292"/>
    </location>
</feature>
<keyword evidence="4" id="KW-0444">Lipid biosynthesis</keyword>
<comment type="subcellular location">
    <subcellularLocation>
        <location evidence="1">Membrane</location>
        <topology evidence="1">Multi-pass membrane protein</topology>
    </subcellularLocation>
</comment>
<evidence type="ECO:0000256" key="12">
    <source>
        <dbReference type="ARBA" id="ARBA00023315"/>
    </source>
</evidence>
<reference evidence="15" key="1">
    <citation type="submission" date="2022-12" db="EMBL/GenBank/DDBJ databases">
        <authorList>
            <person name="Brejova B."/>
        </authorList>
    </citation>
    <scope>NUCLEOTIDE SEQUENCE</scope>
</reference>